<sequence length="93" mass="10837">MFNYLVGTLAPILAEVRNDLISASQITRMENESLYIGGTDVPFKWDDFFYNLSLEGLHNTEAFKNKIASDINKYDTFKEYINYYAKNFDKNCN</sequence>
<accession>A0AB33KTR5</accession>
<dbReference type="EMBL" id="AP035888">
    <property type="protein sequence ID" value="BFP67638.1"/>
    <property type="molecule type" value="Genomic_DNA"/>
</dbReference>
<organism evidence="1">
    <name type="scientific">Tenacibaculum sp. Pbs-1</name>
    <dbReference type="NCBI Taxonomy" id="3238748"/>
    <lineage>
        <taxon>Bacteria</taxon>
        <taxon>Pseudomonadati</taxon>
        <taxon>Bacteroidota</taxon>
        <taxon>Flavobacteriia</taxon>
        <taxon>Flavobacteriales</taxon>
        <taxon>Flavobacteriaceae</taxon>
        <taxon>Tenacibaculum</taxon>
    </lineage>
</organism>
<gene>
    <name evidence="1" type="ORF">Pbs1_09810</name>
</gene>
<reference evidence="1" key="1">
    <citation type="submission" date="2024-08" db="EMBL/GenBank/DDBJ databases">
        <title>Whole genome sequence of Tenacibaculum sp. strain pbs-1 associated with black-spot shell disease in Akoya pearl oysters.</title>
        <authorList>
            <person name="Sakatoku A."/>
            <person name="Suzuki T."/>
            <person name="Hatano K."/>
            <person name="Seki M."/>
            <person name="Tanaka D."/>
            <person name="Nakamura S."/>
            <person name="Suzuki N."/>
            <person name="Isshiki T."/>
        </authorList>
    </citation>
    <scope>NUCLEOTIDE SEQUENCE</scope>
    <source>
        <strain evidence="1">Pbs-1</strain>
    </source>
</reference>
<evidence type="ECO:0000313" key="1">
    <source>
        <dbReference type="EMBL" id="BFP67638.1"/>
    </source>
</evidence>
<proteinExistence type="predicted"/>
<name>A0AB33KTR5_9FLAO</name>
<dbReference type="AlphaFoldDB" id="A0AB33KTR5"/>
<protein>
    <submittedName>
        <fullName evidence="1">Uncharacterized protein</fullName>
    </submittedName>
</protein>